<gene>
    <name evidence="1" type="ORF">ABVT43_14170</name>
</gene>
<accession>A0ABV2BWW3</accession>
<protein>
    <submittedName>
        <fullName evidence="1">Uncharacterized protein</fullName>
    </submittedName>
</protein>
<sequence length="119" mass="12965">MQKENCSDKCAERYVEISPQQAEWSQSHTLGSQLPYVFENGLQFNGFNAKCSGCMNQVESANLRGSLTHVSDNRCVLVAKGYCQPCNGITSYSFILTAGDELKAEIFDADIMPGSGGLN</sequence>
<keyword evidence="2" id="KW-1185">Reference proteome</keyword>
<dbReference type="Proteomes" id="UP001548189">
    <property type="component" value="Unassembled WGS sequence"/>
</dbReference>
<organism evidence="1 2">
    <name type="scientific">Aliikangiella maris</name>
    <dbReference type="NCBI Taxonomy" id="3162458"/>
    <lineage>
        <taxon>Bacteria</taxon>
        <taxon>Pseudomonadati</taxon>
        <taxon>Pseudomonadota</taxon>
        <taxon>Gammaproteobacteria</taxon>
        <taxon>Oceanospirillales</taxon>
        <taxon>Pleioneaceae</taxon>
        <taxon>Aliikangiella</taxon>
    </lineage>
</organism>
<evidence type="ECO:0000313" key="1">
    <source>
        <dbReference type="EMBL" id="MET1256283.1"/>
    </source>
</evidence>
<name>A0ABV2BWW3_9GAMM</name>
<dbReference type="EMBL" id="JBEVCJ010000019">
    <property type="protein sequence ID" value="MET1256283.1"/>
    <property type="molecule type" value="Genomic_DNA"/>
</dbReference>
<comment type="caution">
    <text evidence="1">The sequence shown here is derived from an EMBL/GenBank/DDBJ whole genome shotgun (WGS) entry which is preliminary data.</text>
</comment>
<proteinExistence type="predicted"/>
<reference evidence="1 2" key="1">
    <citation type="submission" date="2024-06" db="EMBL/GenBank/DDBJ databases">
        <authorList>
            <person name="Li F."/>
        </authorList>
    </citation>
    <scope>NUCLEOTIDE SEQUENCE [LARGE SCALE GENOMIC DNA]</scope>
    <source>
        <strain evidence="1 2">GXAS 311</strain>
    </source>
</reference>
<evidence type="ECO:0000313" key="2">
    <source>
        <dbReference type="Proteomes" id="UP001548189"/>
    </source>
</evidence>